<reference evidence="1 2" key="1">
    <citation type="submission" date="2014-04" db="EMBL/GenBank/DDBJ databases">
        <authorList>
            <consortium name="DOE Joint Genome Institute"/>
            <person name="Kuo A."/>
            <person name="Kohler A."/>
            <person name="Costa M.D."/>
            <person name="Nagy L.G."/>
            <person name="Floudas D."/>
            <person name="Copeland A."/>
            <person name="Barry K.W."/>
            <person name="Cichocki N."/>
            <person name="Veneault-Fourrey C."/>
            <person name="LaButti K."/>
            <person name="Lindquist E.A."/>
            <person name="Lipzen A."/>
            <person name="Lundell T."/>
            <person name="Morin E."/>
            <person name="Murat C."/>
            <person name="Sun H."/>
            <person name="Tunlid A."/>
            <person name="Henrissat B."/>
            <person name="Grigoriev I.V."/>
            <person name="Hibbett D.S."/>
            <person name="Martin F."/>
            <person name="Nordberg H.P."/>
            <person name="Cantor M.N."/>
            <person name="Hua S.X."/>
        </authorList>
    </citation>
    <scope>NUCLEOTIDE SEQUENCE [LARGE SCALE GENOMIC DNA]</scope>
    <source>
        <strain evidence="1 2">441</strain>
    </source>
</reference>
<sequence>MILFYLISETYARVPMYAMNATHTLLVDEAGHTNASGRRELPNRKACLDRKEEAAIRNGGSIKGRINAY</sequence>
<dbReference type="Proteomes" id="UP000054018">
    <property type="component" value="Unassembled WGS sequence"/>
</dbReference>
<name>A0A0D0A1H7_9AGAM</name>
<evidence type="ECO:0000313" key="1">
    <source>
        <dbReference type="EMBL" id="KIK25933.1"/>
    </source>
</evidence>
<organism evidence="1 2">
    <name type="scientific">Pisolithus microcarpus 441</name>
    <dbReference type="NCBI Taxonomy" id="765257"/>
    <lineage>
        <taxon>Eukaryota</taxon>
        <taxon>Fungi</taxon>
        <taxon>Dikarya</taxon>
        <taxon>Basidiomycota</taxon>
        <taxon>Agaricomycotina</taxon>
        <taxon>Agaricomycetes</taxon>
        <taxon>Agaricomycetidae</taxon>
        <taxon>Boletales</taxon>
        <taxon>Sclerodermatineae</taxon>
        <taxon>Pisolithaceae</taxon>
        <taxon>Pisolithus</taxon>
    </lineage>
</organism>
<accession>A0A0D0A1H7</accession>
<reference evidence="2" key="2">
    <citation type="submission" date="2015-01" db="EMBL/GenBank/DDBJ databases">
        <title>Evolutionary Origins and Diversification of the Mycorrhizal Mutualists.</title>
        <authorList>
            <consortium name="DOE Joint Genome Institute"/>
            <consortium name="Mycorrhizal Genomics Consortium"/>
            <person name="Kohler A."/>
            <person name="Kuo A."/>
            <person name="Nagy L.G."/>
            <person name="Floudas D."/>
            <person name="Copeland A."/>
            <person name="Barry K.W."/>
            <person name="Cichocki N."/>
            <person name="Veneault-Fourrey C."/>
            <person name="LaButti K."/>
            <person name="Lindquist E.A."/>
            <person name="Lipzen A."/>
            <person name="Lundell T."/>
            <person name="Morin E."/>
            <person name="Murat C."/>
            <person name="Riley R."/>
            <person name="Ohm R."/>
            <person name="Sun H."/>
            <person name="Tunlid A."/>
            <person name="Henrissat B."/>
            <person name="Grigoriev I.V."/>
            <person name="Hibbett D.S."/>
            <person name="Martin F."/>
        </authorList>
    </citation>
    <scope>NUCLEOTIDE SEQUENCE [LARGE SCALE GENOMIC DNA]</scope>
    <source>
        <strain evidence="2">441</strain>
    </source>
</reference>
<dbReference type="EMBL" id="KN833704">
    <property type="protein sequence ID" value="KIK25933.1"/>
    <property type="molecule type" value="Genomic_DNA"/>
</dbReference>
<protein>
    <submittedName>
        <fullName evidence="1">Uncharacterized protein</fullName>
    </submittedName>
</protein>
<proteinExistence type="predicted"/>
<dbReference type="HOGENOM" id="CLU_2776886_0_0_1"/>
<keyword evidence="2" id="KW-1185">Reference proteome</keyword>
<gene>
    <name evidence="1" type="ORF">PISMIDRAFT_676443</name>
</gene>
<evidence type="ECO:0000313" key="2">
    <source>
        <dbReference type="Proteomes" id="UP000054018"/>
    </source>
</evidence>
<dbReference type="AlphaFoldDB" id="A0A0D0A1H7"/>